<feature type="region of interest" description="Disordered" evidence="4">
    <location>
        <begin position="87"/>
        <end position="131"/>
    </location>
</feature>
<protein>
    <recommendedName>
        <fullName evidence="5">Centrosomin N-terminal motif 1 domain-containing protein</fullName>
    </recommendedName>
</protein>
<feature type="region of interest" description="Disordered" evidence="4">
    <location>
        <begin position="335"/>
        <end position="358"/>
    </location>
</feature>
<keyword evidence="3" id="KW-0175">Coiled coil</keyword>
<comment type="caution">
    <text evidence="6">The sequence shown here is derived from an EMBL/GenBank/DDBJ whole genome shotgun (WGS) entry which is preliminary data.</text>
</comment>
<dbReference type="GO" id="GO:0072383">
    <property type="term" value="P:plus-end-directed vesicle transport along microtubule"/>
    <property type="evidence" value="ECO:0007669"/>
    <property type="project" value="TreeGrafter"/>
</dbReference>
<feature type="compositionally biased region" description="Low complexity" evidence="4">
    <location>
        <begin position="39"/>
        <end position="60"/>
    </location>
</feature>
<feature type="region of interest" description="Disordered" evidence="4">
    <location>
        <begin position="1083"/>
        <end position="1102"/>
    </location>
</feature>
<evidence type="ECO:0000256" key="3">
    <source>
        <dbReference type="SAM" id="Coils"/>
    </source>
</evidence>
<dbReference type="PANTHER" id="PTHR46753">
    <property type="entry name" value="FYVE AND COILED-COIL DOMAIN-CONTAINING PROTEIN 1"/>
    <property type="match status" value="1"/>
</dbReference>
<keyword evidence="7" id="KW-1185">Reference proteome</keyword>
<feature type="domain" description="Centrosomin N-terminal motif 1" evidence="5">
    <location>
        <begin position="168"/>
        <end position="234"/>
    </location>
</feature>
<name>A0AAD5V6R1_9APHY</name>
<keyword evidence="2" id="KW-0963">Cytoplasm</keyword>
<accession>A0AAD5V6R1</accession>
<feature type="coiled-coil region" evidence="3">
    <location>
        <begin position="725"/>
        <end position="759"/>
    </location>
</feature>
<evidence type="ECO:0000313" key="7">
    <source>
        <dbReference type="Proteomes" id="UP001212997"/>
    </source>
</evidence>
<dbReference type="AlphaFoldDB" id="A0AAD5V6R1"/>
<dbReference type="GO" id="GO:1901098">
    <property type="term" value="P:positive regulation of autophagosome maturation"/>
    <property type="evidence" value="ECO:0007669"/>
    <property type="project" value="TreeGrafter"/>
</dbReference>
<evidence type="ECO:0000256" key="2">
    <source>
        <dbReference type="ARBA" id="ARBA00022490"/>
    </source>
</evidence>
<organism evidence="6 7">
    <name type="scientific">Meripilus lineatus</name>
    <dbReference type="NCBI Taxonomy" id="2056292"/>
    <lineage>
        <taxon>Eukaryota</taxon>
        <taxon>Fungi</taxon>
        <taxon>Dikarya</taxon>
        <taxon>Basidiomycota</taxon>
        <taxon>Agaricomycotina</taxon>
        <taxon>Agaricomycetes</taxon>
        <taxon>Polyporales</taxon>
        <taxon>Meripilaceae</taxon>
        <taxon>Meripilus</taxon>
    </lineage>
</organism>
<sequence length="1102" mass="125134">MSASITHKGDLSNQSALTHPDLSLPSLSSFSTPARNTRLPSSAATSSAALATPSPPNAALFSKRRLEEQTPGIKRFGLEDAFDDHDAGGGGDVLDTPGAISSGGGAKKWTSEGLETPGRMKRTRSAGSKGGVNLTLRDQEKASRTHTISYHLRLSALASPFTNLSYFHIDALKKENFNIKLKVHFLEERLAQLAPDQIDAALKQNINLKIEVQQRGMELKKLRKLVFELESALEKMQKSSSAGGGAAGSGVGLGLGSSAAEARARELEEKLEEREREVRDLRKRLMDVRNGGHNDSDNVIREYEARNAELEEELDNVRGLLEENMEEMERLRELVEHRDDESDPNANGAGSSRLRKHIGDLERENDELRVRIDEQEEIIAMRNDEKEDLADMVETLKLEIEDVQRRREAESIERSQSRAQIIEEREEREAVEDDLNAVRDKLAAAQIELQQKEDDLEMKEREIQDLINEHDRIVEHVENEWRGEAEEARGQVDELRDVLEQREAESKDLRMHIAELESNTDDLHEKFEVALAHLERESEEKDAEIEAANREIEKLGVQVYHLEEENERIREEAQRIREDDSVERERLEALTNALKDKLAGVKAQLVEQTELNESRAQELAAYQSDQDTLSQHIEKLVSEIQRERNTSSSLQSSYSSLQSQLDDLIRKHKRDIEAKESALQSALNDLARTQAVLTQREGDLESVGKSLQVMERESRKLGESHTTAKFSLELEVDRLKRDIERLEDELTRSRKDLTEREGKNRDRDTVIDKLHAENRELASQLAVQTQARLNVAEKLDDAQASLRAVEAELGVMKVKVGELEGRLSKDQRALLSAEAQYRDQLTERNTLLLTIYQYMDKILGVDKTPKKHGQAETKPFTNFSVFHDNLITRLKALSQIQLDFDKRCKDAESRYGEKLNEMRKQLESRWKQIDKFESSVKVLAETKAGWKKRLGAKEGEVEALKQTNSELQAIISSNRKPGSADSMEVRALTARAINAERRATNLQNQLLASEEKVTAMNQKTSVADHKWEVRVKEYESRLKSAEEKVKRERQGGKERAVELESQAKSYQRQIELAQKRIQQLNDIIDNAGLNPRKTSPPGRRES</sequence>
<evidence type="ECO:0000313" key="6">
    <source>
        <dbReference type="EMBL" id="KAJ3486285.1"/>
    </source>
</evidence>
<dbReference type="InterPro" id="IPR012943">
    <property type="entry name" value="Cnn_1N"/>
</dbReference>
<comment type="subcellular location">
    <subcellularLocation>
        <location evidence="1">Cytoplasm</location>
    </subcellularLocation>
</comment>
<feature type="compositionally biased region" description="Low complexity" evidence="4">
    <location>
        <begin position="22"/>
        <end position="31"/>
    </location>
</feature>
<dbReference type="GO" id="GO:0005815">
    <property type="term" value="C:microtubule organizing center"/>
    <property type="evidence" value="ECO:0007669"/>
    <property type="project" value="InterPro"/>
</dbReference>
<dbReference type="Pfam" id="PF07989">
    <property type="entry name" value="Cnn_1N"/>
    <property type="match status" value="1"/>
</dbReference>
<dbReference type="Proteomes" id="UP001212997">
    <property type="component" value="Unassembled WGS sequence"/>
</dbReference>
<dbReference type="GO" id="GO:0005770">
    <property type="term" value="C:late endosome"/>
    <property type="evidence" value="ECO:0007669"/>
    <property type="project" value="TreeGrafter"/>
</dbReference>
<reference evidence="6" key="1">
    <citation type="submission" date="2022-07" db="EMBL/GenBank/DDBJ databases">
        <title>Genome Sequence of Physisporinus lineatus.</title>
        <authorList>
            <person name="Buettner E."/>
        </authorList>
    </citation>
    <scope>NUCLEOTIDE SEQUENCE</scope>
    <source>
        <strain evidence="6">VT162</strain>
    </source>
</reference>
<dbReference type="PANTHER" id="PTHR46753:SF2">
    <property type="entry name" value="FYVE AND COILED-COIL DOMAIN-CONTAINING PROTEIN 1"/>
    <property type="match status" value="1"/>
</dbReference>
<feature type="region of interest" description="Disordered" evidence="4">
    <location>
        <begin position="1"/>
        <end position="63"/>
    </location>
</feature>
<evidence type="ECO:0000256" key="1">
    <source>
        <dbReference type="ARBA" id="ARBA00004496"/>
    </source>
</evidence>
<dbReference type="EMBL" id="JANAWD010000126">
    <property type="protein sequence ID" value="KAJ3486285.1"/>
    <property type="molecule type" value="Genomic_DNA"/>
</dbReference>
<gene>
    <name evidence="6" type="ORF">NLI96_g4354</name>
</gene>
<feature type="compositionally biased region" description="Polar residues" evidence="4">
    <location>
        <begin position="1"/>
        <end position="17"/>
    </location>
</feature>
<proteinExistence type="predicted"/>
<dbReference type="GO" id="GO:0005776">
    <property type="term" value="C:autophagosome"/>
    <property type="evidence" value="ECO:0007669"/>
    <property type="project" value="TreeGrafter"/>
</dbReference>
<evidence type="ECO:0000259" key="5">
    <source>
        <dbReference type="Pfam" id="PF07989"/>
    </source>
</evidence>
<evidence type="ECO:0000256" key="4">
    <source>
        <dbReference type="SAM" id="MobiDB-lite"/>
    </source>
</evidence>